<comment type="cofactor">
    <cofactor evidence="1">
        <name>Mg(2+)</name>
        <dbReference type="ChEBI" id="CHEBI:18420"/>
    </cofactor>
    <text evidence="1">Binds 2 magnesium ions per subunit.</text>
</comment>
<keyword evidence="2" id="KW-0812">Transmembrane</keyword>
<feature type="binding site" evidence="1">
    <location>
        <position position="62"/>
    </location>
    <ligand>
        <name>Mg(2+)</name>
        <dbReference type="ChEBI" id="CHEBI:18420"/>
        <label>1</label>
    </ligand>
</feature>
<dbReference type="Gene3D" id="1.10.4080.10">
    <property type="entry name" value="ADP-ribosylation/Crystallin J1"/>
    <property type="match status" value="1"/>
</dbReference>
<dbReference type="Pfam" id="PF03747">
    <property type="entry name" value="ADP_ribosyl_GH"/>
    <property type="match status" value="1"/>
</dbReference>
<dbReference type="InterPro" id="IPR005502">
    <property type="entry name" value="Ribosyl_crysJ1"/>
</dbReference>
<gene>
    <name evidence="3" type="ORF">JIN82_00845</name>
</gene>
<dbReference type="PANTHER" id="PTHR16222">
    <property type="entry name" value="ADP-RIBOSYLGLYCOHYDROLASE"/>
    <property type="match status" value="1"/>
</dbReference>
<keyword evidence="1" id="KW-0479">Metal-binding</keyword>
<name>A0A8J7SKB5_9BACT</name>
<dbReference type="EMBL" id="JAENIM010000008">
    <property type="protein sequence ID" value="MBK1789693.1"/>
    <property type="molecule type" value="Genomic_DNA"/>
</dbReference>
<protein>
    <submittedName>
        <fullName evidence="3">ADP-ribosylglycohydrolase family protein</fullName>
    </submittedName>
</protein>
<feature type="binding site" evidence="1">
    <location>
        <position position="283"/>
    </location>
    <ligand>
        <name>Mg(2+)</name>
        <dbReference type="ChEBI" id="CHEBI:18420"/>
        <label>1</label>
    </ligand>
</feature>
<dbReference type="RefSeq" id="WP_200309736.1">
    <property type="nucleotide sequence ID" value="NZ_JAENIM010000008.1"/>
</dbReference>
<keyword evidence="2" id="KW-1133">Transmembrane helix</keyword>
<proteinExistence type="predicted"/>
<comment type="caution">
    <text evidence="3">The sequence shown here is derived from an EMBL/GenBank/DDBJ whole genome shotgun (WGS) entry which is preliminary data.</text>
</comment>
<feature type="transmembrane region" description="Helical" evidence="2">
    <location>
        <begin position="339"/>
        <end position="360"/>
    </location>
</feature>
<keyword evidence="2" id="KW-0472">Membrane</keyword>
<dbReference type="AlphaFoldDB" id="A0A8J7SKB5"/>
<feature type="binding site" evidence="1">
    <location>
        <position position="284"/>
    </location>
    <ligand>
        <name>Mg(2+)</name>
        <dbReference type="ChEBI" id="CHEBI:18420"/>
        <label>1</label>
    </ligand>
</feature>
<organism evidence="3 4">
    <name type="scientific">Persicirhabdus sediminis</name>
    <dbReference type="NCBI Taxonomy" id="454144"/>
    <lineage>
        <taxon>Bacteria</taxon>
        <taxon>Pseudomonadati</taxon>
        <taxon>Verrucomicrobiota</taxon>
        <taxon>Verrucomicrobiia</taxon>
        <taxon>Verrucomicrobiales</taxon>
        <taxon>Verrucomicrobiaceae</taxon>
        <taxon>Persicirhabdus</taxon>
    </lineage>
</organism>
<feature type="binding site" evidence="1">
    <location>
        <position position="64"/>
    </location>
    <ligand>
        <name>Mg(2+)</name>
        <dbReference type="ChEBI" id="CHEBI:18420"/>
        <label>1</label>
    </ligand>
</feature>
<accession>A0A8J7SKB5</accession>
<sequence length="374" mass="41054">MNSHHNNPMTINEDKVYGILLGTAVGDTLGLPSEGLKPAMIRRLGWHKNLKQRFILGRGMWSDDTEHTIMLSQAWLKANGEVEKCSRNFSWQLRAWLFGFPSGVGLATAKSLIKLCLGYSAKSSGVYSAGNGPAMRAAIVAACSPDNKEIRYQLTKSHTETSHTDPRALISSLAVCEIAALFLQQAQLPTNSEIIELLENITDPISDEQAVAEWQTILLEIKSSLASKHSFDNYLSRLLRQPKNGISGYTYETVPAVIYIGLYHQWKIEPVIRDLIAAGGDTDSTAAIAGALCGAAHGAADIPASWSNHIAEFPCSAGKLAKLSEAITSSQPMTIRPSWSPMLLLRNLLFFFIVLVHIFLRPLLYLKSLIHKQS</sequence>
<dbReference type="Proteomes" id="UP000624703">
    <property type="component" value="Unassembled WGS sequence"/>
</dbReference>
<dbReference type="PANTHER" id="PTHR16222:SF12">
    <property type="entry name" value="ADP-RIBOSYLGLYCOHYDROLASE-RELATED"/>
    <property type="match status" value="1"/>
</dbReference>
<feature type="binding site" evidence="1">
    <location>
        <position position="63"/>
    </location>
    <ligand>
        <name>Mg(2+)</name>
        <dbReference type="ChEBI" id="CHEBI:18420"/>
        <label>1</label>
    </ligand>
</feature>
<evidence type="ECO:0000256" key="2">
    <source>
        <dbReference type="SAM" id="Phobius"/>
    </source>
</evidence>
<evidence type="ECO:0000313" key="3">
    <source>
        <dbReference type="EMBL" id="MBK1789693.1"/>
    </source>
</evidence>
<dbReference type="SUPFAM" id="SSF101478">
    <property type="entry name" value="ADP-ribosylglycohydrolase"/>
    <property type="match status" value="1"/>
</dbReference>
<dbReference type="InterPro" id="IPR050792">
    <property type="entry name" value="ADP-ribosylglycohydrolase"/>
</dbReference>
<keyword evidence="1" id="KW-0460">Magnesium</keyword>
<keyword evidence="4" id="KW-1185">Reference proteome</keyword>
<reference evidence="3" key="1">
    <citation type="submission" date="2021-01" db="EMBL/GenBank/DDBJ databases">
        <title>Modified the classification status of verrucomicrobia.</title>
        <authorList>
            <person name="Feng X."/>
        </authorList>
    </citation>
    <scope>NUCLEOTIDE SEQUENCE</scope>
    <source>
        <strain evidence="3">_KCTC 22039</strain>
    </source>
</reference>
<feature type="binding site" evidence="1">
    <location>
        <position position="281"/>
    </location>
    <ligand>
        <name>Mg(2+)</name>
        <dbReference type="ChEBI" id="CHEBI:18420"/>
        <label>1</label>
    </ligand>
</feature>
<evidence type="ECO:0000256" key="1">
    <source>
        <dbReference type="PIRSR" id="PIRSR605502-1"/>
    </source>
</evidence>
<evidence type="ECO:0000313" key="4">
    <source>
        <dbReference type="Proteomes" id="UP000624703"/>
    </source>
</evidence>
<dbReference type="InterPro" id="IPR036705">
    <property type="entry name" value="Ribosyl_crysJ1_sf"/>
</dbReference>
<dbReference type="GO" id="GO:0046872">
    <property type="term" value="F:metal ion binding"/>
    <property type="evidence" value="ECO:0007669"/>
    <property type="project" value="UniProtKB-KW"/>
</dbReference>